<dbReference type="GeneID" id="4909014"/>
<dbReference type="EMBL" id="CP000561">
    <property type="protein sequence ID" value="ABO09450.1"/>
    <property type="molecule type" value="Genomic_DNA"/>
</dbReference>
<reference evidence="2" key="1">
    <citation type="submission" date="2007-02" db="EMBL/GenBank/DDBJ databases">
        <title>Complete sequence of Pyrobaculum calidifontis JCM 11548.</title>
        <authorList>
            <consortium name="US DOE Joint Genome Institute"/>
            <person name="Copeland A."/>
            <person name="Lucas S."/>
            <person name="Lapidus A."/>
            <person name="Barry K."/>
            <person name="Glavina del Rio T."/>
            <person name="Dalin E."/>
            <person name="Tice H."/>
            <person name="Pitluck S."/>
            <person name="Chain P."/>
            <person name="Malfatti S."/>
            <person name="Shin M."/>
            <person name="Vergez L."/>
            <person name="Schmutz J."/>
            <person name="Larimer F."/>
            <person name="Land M."/>
            <person name="Hauser L."/>
            <person name="Kyrpides N."/>
            <person name="Mikhailova N."/>
            <person name="Cozen A.E."/>
            <person name="Fitz-Gibbon S.T."/>
            <person name="House C.H."/>
            <person name="Saltikov C."/>
            <person name="Lowe T.M."/>
            <person name="Richardson P."/>
        </authorList>
    </citation>
    <scope>NUCLEOTIDE SEQUENCE [LARGE SCALE GENOMIC DNA]</scope>
    <source>
        <strain evidence="2">JCM 11548</strain>
    </source>
</reference>
<dbReference type="RefSeq" id="WP_011850708.1">
    <property type="nucleotide sequence ID" value="NC_009073.1"/>
</dbReference>
<name>A3MXT3_PYRCJ</name>
<dbReference type="Proteomes" id="UP000001431">
    <property type="component" value="Chromosome"/>
</dbReference>
<evidence type="ECO:0000259" key="1">
    <source>
        <dbReference type="Pfam" id="PF00535"/>
    </source>
</evidence>
<dbReference type="KEGG" id="pcl:Pcal_2035"/>
<dbReference type="InterPro" id="IPR001173">
    <property type="entry name" value="Glyco_trans_2-like"/>
</dbReference>
<dbReference type="Pfam" id="PF00535">
    <property type="entry name" value="Glycos_transf_2"/>
    <property type="match status" value="1"/>
</dbReference>
<dbReference type="AlphaFoldDB" id="A3MXT3"/>
<dbReference type="CAZy" id="GT2">
    <property type="family name" value="Glycosyltransferase Family 2"/>
</dbReference>
<gene>
    <name evidence="2" type="ordered locus">Pcal_2035</name>
</gene>
<accession>A3MXT3</accession>
<dbReference type="SUPFAM" id="SSF53448">
    <property type="entry name" value="Nucleotide-diphospho-sugar transferases"/>
    <property type="match status" value="1"/>
</dbReference>
<dbReference type="OrthoDB" id="28831at2157"/>
<evidence type="ECO:0000313" key="3">
    <source>
        <dbReference type="Proteomes" id="UP000001431"/>
    </source>
</evidence>
<sequence>MILSMITKNSAEKVGADFEAVWVSSLQVPYRAIILVDDSDTPKTREFVKRFADAHGKELVVERSRLYGWHKPTRATARQTAIDIFFERFSDEWLFFLDDDFILRSGWWEEARGYVEEPRVGLVWGIDYTPRWQERAAWVRVRGFDEVTHAIENFKVRGGLHDTLLRRRALEGVKIPPWLNVFEDAWVKKYVECKGWEWRIVKTGGDHLRDETTGGYERADFYIMAYVSSALKLEPVSWRSFLKALLGLPGYVYYSAKAYGLRLALQRGIDKWRHRVIYRWLLLRHKRNEDPCHVVITSSLSPPR</sequence>
<proteinExistence type="predicted"/>
<organism evidence="2 3">
    <name type="scientific">Pyrobaculum calidifontis (strain DSM 21063 / JCM 11548 / VA1)</name>
    <dbReference type="NCBI Taxonomy" id="410359"/>
    <lineage>
        <taxon>Archaea</taxon>
        <taxon>Thermoproteota</taxon>
        <taxon>Thermoprotei</taxon>
        <taxon>Thermoproteales</taxon>
        <taxon>Thermoproteaceae</taxon>
        <taxon>Pyrobaculum</taxon>
    </lineage>
</organism>
<dbReference type="eggNOG" id="arCOG01381">
    <property type="taxonomic scope" value="Archaea"/>
</dbReference>
<dbReference type="InterPro" id="IPR029044">
    <property type="entry name" value="Nucleotide-diphossugar_trans"/>
</dbReference>
<keyword evidence="3" id="KW-1185">Reference proteome</keyword>
<dbReference type="HOGENOM" id="CLU_914048_0_0_2"/>
<dbReference type="Gene3D" id="3.90.550.10">
    <property type="entry name" value="Spore Coat Polysaccharide Biosynthesis Protein SpsA, Chain A"/>
    <property type="match status" value="1"/>
</dbReference>
<protein>
    <submittedName>
        <fullName evidence="2">Glycosyl transferase, family 2</fullName>
    </submittedName>
</protein>
<dbReference type="GO" id="GO:0016740">
    <property type="term" value="F:transferase activity"/>
    <property type="evidence" value="ECO:0007669"/>
    <property type="project" value="UniProtKB-KW"/>
</dbReference>
<feature type="domain" description="Glycosyltransferase 2-like" evidence="1">
    <location>
        <begin position="32"/>
        <end position="140"/>
    </location>
</feature>
<evidence type="ECO:0000313" key="2">
    <source>
        <dbReference type="EMBL" id="ABO09450.1"/>
    </source>
</evidence>
<dbReference type="STRING" id="410359.Pcal_2035"/>
<dbReference type="CDD" id="cd00761">
    <property type="entry name" value="Glyco_tranf_GTA_type"/>
    <property type="match status" value="1"/>
</dbReference>
<keyword evidence="2" id="KW-0808">Transferase</keyword>